<dbReference type="AlphaFoldDB" id="A0A841HGT4"/>
<evidence type="ECO:0008006" key="4">
    <source>
        <dbReference type="Google" id="ProtNLM"/>
    </source>
</evidence>
<dbReference type="Pfam" id="PF11383">
    <property type="entry name" value="DUF3187"/>
    <property type="match status" value="1"/>
</dbReference>
<dbReference type="InterPro" id="IPR021523">
    <property type="entry name" value="DUF3187"/>
</dbReference>
<dbReference type="EMBL" id="JACHHZ010000001">
    <property type="protein sequence ID" value="MBB6091508.1"/>
    <property type="molecule type" value="Genomic_DNA"/>
</dbReference>
<gene>
    <name evidence="2" type="ORF">HNQ60_000354</name>
</gene>
<reference evidence="2 3" key="1">
    <citation type="submission" date="2020-08" db="EMBL/GenBank/DDBJ databases">
        <title>Genomic Encyclopedia of Type Strains, Phase IV (KMG-IV): sequencing the most valuable type-strain genomes for metagenomic binning, comparative biology and taxonomic classification.</title>
        <authorList>
            <person name="Goeker M."/>
        </authorList>
    </citation>
    <scope>NUCLEOTIDE SEQUENCE [LARGE SCALE GENOMIC DNA]</scope>
    <source>
        <strain evidence="2 3">DSM 26723</strain>
    </source>
</reference>
<keyword evidence="3" id="KW-1185">Reference proteome</keyword>
<comment type="caution">
    <text evidence="2">The sequence shown here is derived from an EMBL/GenBank/DDBJ whole genome shotgun (WGS) entry which is preliminary data.</text>
</comment>
<protein>
    <recommendedName>
        <fullName evidence="4">DUF3187 family protein</fullName>
    </recommendedName>
</protein>
<feature type="signal peptide" evidence="1">
    <location>
        <begin position="1"/>
        <end position="25"/>
    </location>
</feature>
<evidence type="ECO:0000256" key="1">
    <source>
        <dbReference type="SAM" id="SignalP"/>
    </source>
</evidence>
<dbReference type="Proteomes" id="UP000588068">
    <property type="component" value="Unassembled WGS sequence"/>
</dbReference>
<sequence>MNPRRLTASLMAAAALGIAAPAALAAPSQYYGLLRSRDLTAFGFLRLDMRPAYAVSIEPGTWAIETELGYQNTWALSENVEEYLTSLEPTGRRDLGPDEYAAIQALPGENYLLDLESASFDLTFHYKFSKNWTGYAIVSAVSYQGGFLDSTIESFHDAFGFSTFGRLGAKRNDINLIYDLKGAQVASFGSPTDGGFTDPTLGIRFSGIDMPEKWALSFEGAVKIPVGGERTLLSTGKTDVGVQMSVQRFYDHHALYLNLAAVYYAGAEFPVEQDATFVPTLIFGYEKAMTDRTNINLQGYISKSVYDSDQTDLDELLSEKYQLTLGVRHRINQFLISFGITENLQNFNNTPDIGLQLGVAYLPSRVERTRK</sequence>
<proteinExistence type="predicted"/>
<keyword evidence="1" id="KW-0732">Signal</keyword>
<evidence type="ECO:0000313" key="2">
    <source>
        <dbReference type="EMBL" id="MBB6091508.1"/>
    </source>
</evidence>
<dbReference type="RefSeq" id="WP_184329302.1">
    <property type="nucleotide sequence ID" value="NZ_JACHHZ010000001.1"/>
</dbReference>
<feature type="chain" id="PRO_5032682747" description="DUF3187 family protein" evidence="1">
    <location>
        <begin position="26"/>
        <end position="371"/>
    </location>
</feature>
<evidence type="ECO:0000313" key="3">
    <source>
        <dbReference type="Proteomes" id="UP000588068"/>
    </source>
</evidence>
<accession>A0A841HGT4</accession>
<organism evidence="2 3">
    <name type="scientific">Povalibacter uvarum</name>
    <dbReference type="NCBI Taxonomy" id="732238"/>
    <lineage>
        <taxon>Bacteria</taxon>
        <taxon>Pseudomonadati</taxon>
        <taxon>Pseudomonadota</taxon>
        <taxon>Gammaproteobacteria</taxon>
        <taxon>Steroidobacterales</taxon>
        <taxon>Steroidobacteraceae</taxon>
        <taxon>Povalibacter</taxon>
    </lineage>
</organism>
<name>A0A841HGT4_9GAMM</name>